<gene>
    <name evidence="2" type="ORF">FRX48_06098</name>
</gene>
<evidence type="ECO:0000313" key="2">
    <source>
        <dbReference type="EMBL" id="KAA6410675.1"/>
    </source>
</evidence>
<name>A0A5M8PME9_9LECA</name>
<feature type="compositionally biased region" description="Basic and acidic residues" evidence="1">
    <location>
        <begin position="303"/>
        <end position="317"/>
    </location>
</feature>
<dbReference type="AlphaFoldDB" id="A0A5M8PME9"/>
<feature type="region of interest" description="Disordered" evidence="1">
    <location>
        <begin position="303"/>
        <end position="344"/>
    </location>
</feature>
<reference evidence="2 3" key="1">
    <citation type="submission" date="2019-09" db="EMBL/GenBank/DDBJ databases">
        <title>The hologenome of the rock-dwelling lichen Lasallia pustulata.</title>
        <authorList>
            <person name="Greshake Tzovaras B."/>
            <person name="Segers F."/>
            <person name="Bicker A."/>
            <person name="Dal Grande F."/>
            <person name="Otte J."/>
            <person name="Hankeln T."/>
            <person name="Schmitt I."/>
            <person name="Ebersberger I."/>
        </authorList>
    </citation>
    <scope>NUCLEOTIDE SEQUENCE [LARGE SCALE GENOMIC DNA]</scope>
    <source>
        <strain evidence="2">A1-1</strain>
    </source>
</reference>
<evidence type="ECO:0000313" key="3">
    <source>
        <dbReference type="Proteomes" id="UP000324767"/>
    </source>
</evidence>
<feature type="region of interest" description="Disordered" evidence="1">
    <location>
        <begin position="197"/>
        <end position="268"/>
    </location>
</feature>
<dbReference type="OrthoDB" id="5396477at2759"/>
<proteinExistence type="predicted"/>
<organism evidence="2 3">
    <name type="scientific">Lasallia pustulata</name>
    <dbReference type="NCBI Taxonomy" id="136370"/>
    <lineage>
        <taxon>Eukaryota</taxon>
        <taxon>Fungi</taxon>
        <taxon>Dikarya</taxon>
        <taxon>Ascomycota</taxon>
        <taxon>Pezizomycotina</taxon>
        <taxon>Lecanoromycetes</taxon>
        <taxon>OSLEUM clade</taxon>
        <taxon>Umbilicariomycetidae</taxon>
        <taxon>Umbilicariales</taxon>
        <taxon>Umbilicariaceae</taxon>
        <taxon>Lasallia</taxon>
    </lineage>
</organism>
<feature type="compositionally biased region" description="Polar residues" evidence="1">
    <location>
        <begin position="223"/>
        <end position="241"/>
    </location>
</feature>
<comment type="caution">
    <text evidence="2">The sequence shown here is derived from an EMBL/GenBank/DDBJ whole genome shotgun (WGS) entry which is preliminary data.</text>
</comment>
<accession>A0A5M8PME9</accession>
<dbReference type="Proteomes" id="UP000324767">
    <property type="component" value="Unassembled WGS sequence"/>
</dbReference>
<protein>
    <submittedName>
        <fullName evidence="2">Uncharacterized protein</fullName>
    </submittedName>
</protein>
<evidence type="ECO:0000256" key="1">
    <source>
        <dbReference type="SAM" id="MobiDB-lite"/>
    </source>
</evidence>
<sequence length="369" mass="42462">MTLRNHANDQGNKLYDEEYDSATIKREETINHWKERNPDSMLADDPLSIYRTWPADLMNDLDEIDREAIRCGRRKYVALLREAEKKMQALTTFSKNYPKAKVKQLPKPQYLNNGLDAIQTAFGYFTDKGKKLRMIATSRWIESMINGDFDPTAADTPLSPLLLDELDIVWRDPDWLDHDDTKNEMIARIRRWRNSKHQQRLEKGLRTSPQLGSDIGPEEPVQKASSPVCSEQKNLLSNGASGSVMAPEETRQLQEKLSRGARPQPRTNITMPKDQAIWRGRLRPRTRIEGQTSWRERLRPRSDAVPALRERTKETRTRTGKPNGIVKRRKASKKEQPVATKVQATTSITQKADLLYQSSAQYHSKESSP</sequence>
<dbReference type="EMBL" id="VXIT01000009">
    <property type="protein sequence ID" value="KAA6410675.1"/>
    <property type="molecule type" value="Genomic_DNA"/>
</dbReference>
<feature type="compositionally biased region" description="Basic and acidic residues" evidence="1">
    <location>
        <begin position="248"/>
        <end position="258"/>
    </location>
</feature>